<evidence type="ECO:0000313" key="3">
    <source>
        <dbReference type="Proteomes" id="UP000179769"/>
    </source>
</evidence>
<keyword evidence="3" id="KW-1185">Reference proteome</keyword>
<reference evidence="3" key="1">
    <citation type="submission" date="2016-07" db="EMBL/GenBank/DDBJ databases">
        <title>Frankia sp. NRRL B-16219 Genome sequencing.</title>
        <authorList>
            <person name="Ghodhbane-Gtari F."/>
            <person name="Swanson E."/>
            <person name="Gueddou A."/>
            <person name="Louati M."/>
            <person name="Nouioui I."/>
            <person name="Hezbri K."/>
            <person name="Abebe-Akele F."/>
            <person name="Simpson S."/>
            <person name="Morris K."/>
            <person name="Thomas K."/>
            <person name="Gtari M."/>
            <person name="Tisa L.S."/>
        </authorList>
    </citation>
    <scope>NUCLEOTIDE SEQUENCE [LARGE SCALE GENOMIC DNA]</scope>
    <source>
        <strain evidence="3">NRRL B-16219</strain>
    </source>
</reference>
<comment type="caution">
    <text evidence="2">The sequence shown here is derived from an EMBL/GenBank/DDBJ whole genome shotgun (WGS) entry which is preliminary data.</text>
</comment>
<gene>
    <name evidence="2" type="ORF">BBK14_07935</name>
</gene>
<name>A0A1S1PIX7_9ACTN</name>
<feature type="region of interest" description="Disordered" evidence="1">
    <location>
        <begin position="65"/>
        <end position="90"/>
    </location>
</feature>
<proteinExistence type="predicted"/>
<accession>A0A1S1PIX7</accession>
<protein>
    <submittedName>
        <fullName evidence="2">Uncharacterized protein</fullName>
    </submittedName>
</protein>
<dbReference type="EMBL" id="MAXA01000257">
    <property type="protein sequence ID" value="OHV21256.1"/>
    <property type="molecule type" value="Genomic_DNA"/>
</dbReference>
<organism evidence="2 3">
    <name type="scientific">Parafrankia soli</name>
    <dbReference type="NCBI Taxonomy" id="2599596"/>
    <lineage>
        <taxon>Bacteria</taxon>
        <taxon>Bacillati</taxon>
        <taxon>Actinomycetota</taxon>
        <taxon>Actinomycetes</taxon>
        <taxon>Frankiales</taxon>
        <taxon>Frankiaceae</taxon>
        <taxon>Parafrankia</taxon>
    </lineage>
</organism>
<evidence type="ECO:0000313" key="2">
    <source>
        <dbReference type="EMBL" id="OHV21256.1"/>
    </source>
</evidence>
<sequence length="140" mass="14773">MDRPWDEDALCVVCPALVHDRGRFDIVAGPGPASRYDTSRGYRRDAVSGVPVCVHPHKIGFPPGRYASAGQRWPAEADLGPPPGPMPDDPGALAAWMTALVRHAGAGELDAVLAEAERAASERFPPDAVVDALRVALSAV</sequence>
<evidence type="ECO:0000256" key="1">
    <source>
        <dbReference type="SAM" id="MobiDB-lite"/>
    </source>
</evidence>
<dbReference type="AlphaFoldDB" id="A0A1S1PIX7"/>
<dbReference type="Proteomes" id="UP000179769">
    <property type="component" value="Unassembled WGS sequence"/>
</dbReference>